<protein>
    <submittedName>
        <fullName evidence="1">Uncharacterized protein</fullName>
    </submittedName>
</protein>
<dbReference type="Proteomes" id="UP000663552">
    <property type="component" value="Chromosome"/>
</dbReference>
<proteinExistence type="predicted"/>
<organism evidence="1 2">
    <name type="scientific">Lactococcus lactis subsp. cremoris</name>
    <name type="common">Streptococcus cremoris</name>
    <dbReference type="NCBI Taxonomy" id="1359"/>
    <lineage>
        <taxon>Bacteria</taxon>
        <taxon>Bacillati</taxon>
        <taxon>Bacillota</taxon>
        <taxon>Bacilli</taxon>
        <taxon>Lactobacillales</taxon>
        <taxon>Streptococcaceae</taxon>
        <taxon>Lactococcus</taxon>
    </lineage>
</organism>
<evidence type="ECO:0000313" key="1">
    <source>
        <dbReference type="EMBL" id="QSD62959.1"/>
    </source>
</evidence>
<accession>A0A896TA44</accession>
<sequence>MKSNNIKRQGGYSADLANQIVNGSKPVHSLSIELETQFKFEENKRTLSRAI</sequence>
<name>A0A896TA44_LACLC</name>
<dbReference type="AlphaFoldDB" id="A0A896TA44"/>
<dbReference type="EMBL" id="CP032148">
    <property type="protein sequence ID" value="QSD62959.1"/>
    <property type="molecule type" value="Genomic_DNA"/>
</dbReference>
<gene>
    <name evidence="1" type="ORF">LL1196_1330</name>
</gene>
<reference evidence="1" key="1">
    <citation type="journal article" date="2020" name="Mol. Microbiol.">
        <title>The CWPS Rubik's cube: Linking diversity of cell wall polysaccharide structures with the encoded biosynthetic machinery of selected Lactococcus lactis strains.</title>
        <authorList>
            <person name="Mahony J."/>
            <person name="Frantzen C."/>
            <person name="Vinogradov E."/>
            <person name="Sadovskaya I."/>
            <person name="Theodorou I."/>
            <person name="Kelleher P."/>
            <person name="Chapot-Chartier M.P."/>
            <person name="Cambillau C."/>
            <person name="Holo H."/>
            <person name="van Sinderen D."/>
        </authorList>
    </citation>
    <scope>NUCLEOTIDE SEQUENCE</scope>
    <source>
        <strain evidence="1">1196</strain>
    </source>
</reference>
<dbReference type="RefSeq" id="WP_021215640.1">
    <property type="nucleotide sequence ID" value="NZ_CP032148.2"/>
</dbReference>
<evidence type="ECO:0000313" key="2">
    <source>
        <dbReference type="Proteomes" id="UP000663552"/>
    </source>
</evidence>